<evidence type="ECO:0000313" key="2">
    <source>
        <dbReference type="EMBL" id="CEK98626.1"/>
    </source>
</evidence>
<gene>
    <name evidence="2" type="primary">ORF219189</name>
</gene>
<protein>
    <submittedName>
        <fullName evidence="2">Uncharacterized protein</fullName>
    </submittedName>
</protein>
<organism evidence="2">
    <name type="scientific">Arion vulgaris</name>
    <dbReference type="NCBI Taxonomy" id="1028688"/>
    <lineage>
        <taxon>Eukaryota</taxon>
        <taxon>Metazoa</taxon>
        <taxon>Spiralia</taxon>
        <taxon>Lophotrochozoa</taxon>
        <taxon>Mollusca</taxon>
        <taxon>Gastropoda</taxon>
        <taxon>Heterobranchia</taxon>
        <taxon>Euthyneura</taxon>
        <taxon>Panpulmonata</taxon>
        <taxon>Eupulmonata</taxon>
        <taxon>Stylommatophora</taxon>
        <taxon>Helicina</taxon>
        <taxon>Arionoidea</taxon>
        <taxon>Arionidae</taxon>
        <taxon>Arion</taxon>
    </lineage>
</organism>
<feature type="region of interest" description="Disordered" evidence="1">
    <location>
        <begin position="1"/>
        <end position="27"/>
    </location>
</feature>
<dbReference type="EMBL" id="HACG01051755">
    <property type="protein sequence ID" value="CEK98626.1"/>
    <property type="molecule type" value="Transcribed_RNA"/>
</dbReference>
<reference evidence="2" key="1">
    <citation type="submission" date="2014-12" db="EMBL/GenBank/DDBJ databases">
        <title>Insight into the proteome of Arion vulgaris.</title>
        <authorList>
            <person name="Aradska J."/>
            <person name="Bulat T."/>
            <person name="Smidak R."/>
            <person name="Sarate P."/>
            <person name="Gangsoo J."/>
            <person name="Sialana F."/>
            <person name="Bilban M."/>
            <person name="Lubec G."/>
        </authorList>
    </citation>
    <scope>NUCLEOTIDE SEQUENCE</scope>
    <source>
        <tissue evidence="2">Skin</tissue>
    </source>
</reference>
<sequence>MEHSSKKKKKDDGHGQRRMMCFCSMPKHQRHHRLKREREYSQHSLFSVFIP</sequence>
<accession>A0A0B7C1W8</accession>
<evidence type="ECO:0000256" key="1">
    <source>
        <dbReference type="SAM" id="MobiDB-lite"/>
    </source>
</evidence>
<proteinExistence type="predicted"/>
<dbReference type="AlphaFoldDB" id="A0A0B7C1W8"/>
<name>A0A0B7C1W8_9EUPU</name>
<feature type="compositionally biased region" description="Basic and acidic residues" evidence="1">
    <location>
        <begin position="1"/>
        <end position="15"/>
    </location>
</feature>